<dbReference type="Proteomes" id="UP000815846">
    <property type="component" value="Unassembled WGS sequence"/>
</dbReference>
<keyword evidence="1" id="KW-0472">Membrane</keyword>
<keyword evidence="1" id="KW-1133">Transmembrane helix</keyword>
<evidence type="ECO:0000313" key="3">
    <source>
        <dbReference type="Proteomes" id="UP000815846"/>
    </source>
</evidence>
<protein>
    <submittedName>
        <fullName evidence="2">Uncharacterized protein</fullName>
    </submittedName>
</protein>
<evidence type="ECO:0000313" key="2">
    <source>
        <dbReference type="EMBL" id="TYK64150.1"/>
    </source>
</evidence>
<keyword evidence="3" id="KW-1185">Reference proteome</keyword>
<name>A0ABY3MSJ4_9GAMM</name>
<gene>
    <name evidence="2" type="ORF">CWS31_017190</name>
</gene>
<evidence type="ECO:0000256" key="1">
    <source>
        <dbReference type="SAM" id="Phobius"/>
    </source>
</evidence>
<reference evidence="2 3" key="1">
    <citation type="submission" date="2019-08" db="EMBL/GenBank/DDBJ databases">
        <title>Microbe sample from Colwellia echini.</title>
        <authorList>
            <person name="Christiansen L."/>
            <person name="Pathiraja D."/>
            <person name="Schultz-Johansen M."/>
            <person name="Choi I.-G."/>
            <person name="Stougaard P."/>
        </authorList>
    </citation>
    <scope>NUCLEOTIDE SEQUENCE [LARGE SCALE GENOMIC DNA]</scope>
    <source>
        <strain evidence="2 3">A3</strain>
    </source>
</reference>
<accession>A0ABY3MSJ4</accession>
<sequence>MHQLSDPELLELYKQHRAGQDKYAYFLMAIVASAIAFTVNKTTGLKVTCTDIPLGLSVFFWGGSFYFGCKYIDWCQTATFSNFNLLQLKKGVHPQQPQHTQEVEAAITAVTSALESNSSNAGKYSGLQFKFAIGGALMFLIWHSINVYLFTIAI</sequence>
<feature type="transmembrane region" description="Helical" evidence="1">
    <location>
        <begin position="23"/>
        <end position="40"/>
    </location>
</feature>
<comment type="caution">
    <text evidence="2">The sequence shown here is derived from an EMBL/GenBank/DDBJ whole genome shotgun (WGS) entry which is preliminary data.</text>
</comment>
<proteinExistence type="predicted"/>
<feature type="transmembrane region" description="Helical" evidence="1">
    <location>
        <begin position="52"/>
        <end position="69"/>
    </location>
</feature>
<feature type="transmembrane region" description="Helical" evidence="1">
    <location>
        <begin position="131"/>
        <end position="153"/>
    </location>
</feature>
<organism evidence="2 3">
    <name type="scientific">Colwellia echini</name>
    <dbReference type="NCBI Taxonomy" id="1982103"/>
    <lineage>
        <taxon>Bacteria</taxon>
        <taxon>Pseudomonadati</taxon>
        <taxon>Pseudomonadota</taxon>
        <taxon>Gammaproteobacteria</taxon>
        <taxon>Alteromonadales</taxon>
        <taxon>Colwelliaceae</taxon>
        <taxon>Colwellia</taxon>
    </lineage>
</organism>
<keyword evidence="1" id="KW-0812">Transmembrane</keyword>
<dbReference type="EMBL" id="PJAI02000055">
    <property type="protein sequence ID" value="TYK64150.1"/>
    <property type="molecule type" value="Genomic_DNA"/>
</dbReference>
<dbReference type="RefSeq" id="WP_101344583.1">
    <property type="nucleotide sequence ID" value="NZ_PJAI02000055.1"/>
</dbReference>